<evidence type="ECO:0000256" key="4">
    <source>
        <dbReference type="ARBA" id="ARBA00022454"/>
    </source>
</evidence>
<dbReference type="CDD" id="cd21792">
    <property type="entry name" value="Rad21_Rec8_M_NXP1-like"/>
    <property type="match status" value="1"/>
</dbReference>
<dbReference type="GO" id="GO:0030893">
    <property type="term" value="C:meiotic cohesin complex"/>
    <property type="evidence" value="ECO:0007669"/>
    <property type="project" value="TreeGrafter"/>
</dbReference>
<reference evidence="10" key="2">
    <citation type="submission" date="2025-09" db="UniProtKB">
        <authorList>
            <consortium name="Ensembl"/>
        </authorList>
    </citation>
    <scope>IDENTIFICATION</scope>
</reference>
<keyword evidence="6" id="KW-0539">Nucleus</keyword>
<dbReference type="InterPro" id="IPR049589">
    <property type="entry name" value="NXP1_M-like"/>
</dbReference>
<evidence type="ECO:0000259" key="9">
    <source>
        <dbReference type="Pfam" id="PF04825"/>
    </source>
</evidence>
<dbReference type="Ensembl" id="ENSLLET00000015011.1">
    <property type="protein sequence ID" value="ENSLLEP00000014446.1"/>
    <property type="gene ID" value="ENSLLEG00000008969.1"/>
</dbReference>
<evidence type="ECO:0000256" key="2">
    <source>
        <dbReference type="ARBA" id="ARBA00004286"/>
    </source>
</evidence>
<comment type="similarity">
    <text evidence="3">Belongs to the rad21 family.</text>
</comment>
<dbReference type="Gene3D" id="1.10.10.580">
    <property type="entry name" value="Structural maintenance of chromosome 1. Chain E"/>
    <property type="match status" value="1"/>
</dbReference>
<keyword evidence="5" id="KW-0159">Chromosome partition</keyword>
<dbReference type="InterPro" id="IPR036390">
    <property type="entry name" value="WH_DNA-bd_sf"/>
</dbReference>
<feature type="domain" description="Rad21/Rec8-like protein C-terminal eukaryotic" evidence="8">
    <location>
        <begin position="535"/>
        <end position="584"/>
    </location>
</feature>
<protein>
    <submittedName>
        <fullName evidence="10">RAD21 cohesin complex component like 1</fullName>
    </submittedName>
</protein>
<dbReference type="PANTHER" id="PTHR12585">
    <property type="entry name" value="SCC1 / RAD21 FAMILY MEMBER"/>
    <property type="match status" value="1"/>
</dbReference>
<dbReference type="Pfam" id="PF04824">
    <property type="entry name" value="Rad21_Rec8"/>
    <property type="match status" value="1"/>
</dbReference>
<dbReference type="InterPro" id="IPR006910">
    <property type="entry name" value="Rad21_Rec8_N"/>
</dbReference>
<accession>A0A8C5MMU3</accession>
<comment type="subcellular location">
    <subcellularLocation>
        <location evidence="2">Chromosome</location>
    </subcellularLocation>
    <subcellularLocation>
        <location evidence="1">Nucleus</location>
    </subcellularLocation>
</comment>
<sequence>MLSLSYMKREIYRVVQYGFITKDRSLRNCSSPLNSAAVKLEESVSLLTHSSNMFYTTLLFNKRGVLSKIWIAAHWEKKLTKANIFECNLDSAIQNIMSTKLHIALRTSGHLLLGVVRIYNRKVKYLLADCNEAFVKMKMSFRPGALDLTEDKRMASYKTITLPEVFHEFDSPLPDIDCTDDHFMLNRSRPEDITLPENYGERVEGLRCDSLFDVSTNSFQPENLSASAGQEESGLFTQDCFGDEGLIHTFFDDNPMNAVDSGLIEGIPELDSEIFFPPCTSEQGHETDVEVDLEISESEKIKPTDHYTTLAIEEDAFVLEPVDITELQKRKKGKKRILKVDRVTQISSSAMRKQILDFSDTLTTIYMAPQTRQMMNWKIMGGVDWLLSNPCQTIIDGNLLMMFKHCLSINFKKSTWEERSEPEFEIMRAEQVIDSTNMLQLEEPSHLHESRLGDISISDIDEMFQIDNDAGQNEKPGSESIDPSVSLDPIPIFPDTEHHMSEDNAQSSDEQGRDNRTQDLLMVLRNLNRAGMPSFSFQKITKNNGRKEASVTFYSLLMLENQSAIELRQSEPYSDIIATPGPAFYSL</sequence>
<evidence type="ECO:0000256" key="5">
    <source>
        <dbReference type="ARBA" id="ARBA00022829"/>
    </source>
</evidence>
<dbReference type="GO" id="GO:0007059">
    <property type="term" value="P:chromosome segregation"/>
    <property type="evidence" value="ECO:0007669"/>
    <property type="project" value="UniProtKB-KW"/>
</dbReference>
<keyword evidence="4" id="KW-0158">Chromosome</keyword>
<evidence type="ECO:0000313" key="11">
    <source>
        <dbReference type="Proteomes" id="UP000694569"/>
    </source>
</evidence>
<dbReference type="AlphaFoldDB" id="A0A8C5MMU3"/>
<dbReference type="GO" id="GO:0005634">
    <property type="term" value="C:nucleus"/>
    <property type="evidence" value="ECO:0007669"/>
    <property type="project" value="UniProtKB-SubCell"/>
</dbReference>
<dbReference type="InterPro" id="IPR039781">
    <property type="entry name" value="Rad21/Rec8-like"/>
</dbReference>
<dbReference type="InterPro" id="IPR023093">
    <property type="entry name" value="ScpA-like_C"/>
</dbReference>
<dbReference type="GO" id="GO:1990414">
    <property type="term" value="P:replication-born double-strand break repair via sister chromatid exchange"/>
    <property type="evidence" value="ECO:0007669"/>
    <property type="project" value="TreeGrafter"/>
</dbReference>
<keyword evidence="11" id="KW-1185">Reference proteome</keyword>
<dbReference type="Pfam" id="PF04825">
    <property type="entry name" value="Rad21_Rec8_N"/>
    <property type="match status" value="1"/>
</dbReference>
<evidence type="ECO:0000313" key="10">
    <source>
        <dbReference type="Ensembl" id="ENSLLEP00000014446.1"/>
    </source>
</evidence>
<evidence type="ECO:0000256" key="3">
    <source>
        <dbReference type="ARBA" id="ARBA00009870"/>
    </source>
</evidence>
<feature type="domain" description="Rad21/Rec8-like protein N-terminal" evidence="9">
    <location>
        <begin position="53"/>
        <end position="153"/>
    </location>
</feature>
<name>A0A8C5MMU3_9ANUR</name>
<dbReference type="Proteomes" id="UP000694569">
    <property type="component" value="Unplaced"/>
</dbReference>
<dbReference type="GO" id="GO:0007062">
    <property type="term" value="P:sister chromatid cohesion"/>
    <property type="evidence" value="ECO:0007669"/>
    <property type="project" value="InterPro"/>
</dbReference>
<feature type="region of interest" description="Disordered" evidence="7">
    <location>
        <begin position="468"/>
        <end position="514"/>
    </location>
</feature>
<dbReference type="GeneTree" id="ENSGT00940000161638"/>
<evidence type="ECO:0000256" key="6">
    <source>
        <dbReference type="ARBA" id="ARBA00023242"/>
    </source>
</evidence>
<evidence type="ECO:0000256" key="7">
    <source>
        <dbReference type="SAM" id="MobiDB-lite"/>
    </source>
</evidence>
<dbReference type="InterPro" id="IPR006909">
    <property type="entry name" value="Rad21/Rec8_C_eu"/>
</dbReference>
<dbReference type="SUPFAM" id="SSF46785">
    <property type="entry name" value="Winged helix' DNA-binding domain"/>
    <property type="match status" value="1"/>
</dbReference>
<gene>
    <name evidence="10" type="primary">RAD21L1</name>
</gene>
<dbReference type="GO" id="GO:0003682">
    <property type="term" value="F:chromatin binding"/>
    <property type="evidence" value="ECO:0007669"/>
    <property type="project" value="TreeGrafter"/>
</dbReference>
<reference evidence="10" key="1">
    <citation type="submission" date="2025-08" db="UniProtKB">
        <authorList>
            <consortium name="Ensembl"/>
        </authorList>
    </citation>
    <scope>IDENTIFICATION</scope>
</reference>
<dbReference type="OrthoDB" id="10071381at2759"/>
<proteinExistence type="inferred from homology"/>
<organism evidence="10 11">
    <name type="scientific">Leptobrachium leishanense</name>
    <name type="common">Leishan spiny toad</name>
    <dbReference type="NCBI Taxonomy" id="445787"/>
    <lineage>
        <taxon>Eukaryota</taxon>
        <taxon>Metazoa</taxon>
        <taxon>Chordata</taxon>
        <taxon>Craniata</taxon>
        <taxon>Vertebrata</taxon>
        <taxon>Euteleostomi</taxon>
        <taxon>Amphibia</taxon>
        <taxon>Batrachia</taxon>
        <taxon>Anura</taxon>
        <taxon>Pelobatoidea</taxon>
        <taxon>Megophryidae</taxon>
        <taxon>Leptobrachium</taxon>
    </lineage>
</organism>
<dbReference type="PANTHER" id="PTHR12585:SF19">
    <property type="entry name" value="DOUBLE-STRAND-BREAK REPAIR PROTEIN RAD21-LIKE PROTEIN 1"/>
    <property type="match status" value="1"/>
</dbReference>
<evidence type="ECO:0000259" key="8">
    <source>
        <dbReference type="Pfam" id="PF04824"/>
    </source>
</evidence>
<evidence type="ECO:0000256" key="1">
    <source>
        <dbReference type="ARBA" id="ARBA00004123"/>
    </source>
</evidence>